<dbReference type="OrthoDB" id="10534849at2759"/>
<dbReference type="GeneID" id="13444402"/>
<organism evidence="3 5">
    <name type="scientific">Neospora caninum (strain Liverpool)</name>
    <dbReference type="NCBI Taxonomy" id="572307"/>
    <lineage>
        <taxon>Eukaryota</taxon>
        <taxon>Sar</taxon>
        <taxon>Alveolata</taxon>
        <taxon>Apicomplexa</taxon>
        <taxon>Conoidasida</taxon>
        <taxon>Coccidia</taxon>
        <taxon>Eucoccidiorida</taxon>
        <taxon>Eimeriorina</taxon>
        <taxon>Sarcocystidae</taxon>
        <taxon>Neospora</taxon>
    </lineage>
</organism>
<dbReference type="eggNOG" id="ENOG502TME5">
    <property type="taxonomic scope" value="Eukaryota"/>
</dbReference>
<feature type="region of interest" description="Disordered" evidence="1">
    <location>
        <begin position="26"/>
        <end position="225"/>
    </location>
</feature>
<reference evidence="3" key="2">
    <citation type="submission" date="2011-03" db="EMBL/GenBank/DDBJ databases">
        <title>Comparative genomics and transcriptomics of Neospora caninum and Toxoplasma gondii.</title>
        <authorList>
            <person name="Reid A.J."/>
            <person name="Sohal A."/>
            <person name="Harris D."/>
            <person name="Quail M."/>
            <person name="Sanders M."/>
            <person name="Berriman M."/>
            <person name="Wastling J.M."/>
            <person name="Pain A."/>
        </authorList>
    </citation>
    <scope>NUCLEOTIDE SEQUENCE</scope>
    <source>
        <strain evidence="3">Liverpool</strain>
    </source>
</reference>
<evidence type="ECO:0000313" key="4">
    <source>
        <dbReference type="EMBL" id="CEL66373.1"/>
    </source>
</evidence>
<evidence type="ECO:0000256" key="1">
    <source>
        <dbReference type="SAM" id="MobiDB-lite"/>
    </source>
</evidence>
<feature type="compositionally biased region" description="Basic and acidic residues" evidence="1">
    <location>
        <begin position="329"/>
        <end position="348"/>
    </location>
</feature>
<accession>F0VFA7</accession>
<reference evidence="5" key="3">
    <citation type="journal article" date="2012" name="PLoS Pathog.">
        <title>Comparative genomics of the apicomplexan parasites Toxoplasma gondii and Neospora caninum: Coccidia differing in host range and transmission strategy.</title>
        <authorList>
            <person name="Reid A.J."/>
            <person name="Vermont S.J."/>
            <person name="Cotton J.A."/>
            <person name="Harris D."/>
            <person name="Hill-Cawthorne G.A."/>
            <person name="Konen-Waisman S."/>
            <person name="Latham S.M."/>
            <person name="Mourier T."/>
            <person name="Norton R."/>
            <person name="Quail M.A."/>
            <person name="Sanders M."/>
            <person name="Shanmugam D."/>
            <person name="Sohal A."/>
            <person name="Wasmuth J.D."/>
            <person name="Brunk B."/>
            <person name="Grigg M.E."/>
            <person name="Howard J.C."/>
            <person name="Parkinson J."/>
            <person name="Roos D.S."/>
            <person name="Trees A.J."/>
            <person name="Berriman M."/>
            <person name="Pain A."/>
            <person name="Wastling J.M."/>
        </authorList>
    </citation>
    <scope>NUCLEOTIDE SEQUENCE [LARGE SCALE GENOMIC DNA]</scope>
    <source>
        <strain evidence="5">Liverpool</strain>
    </source>
</reference>
<reference evidence="4" key="4">
    <citation type="journal article" date="2015" name="PLoS ONE">
        <title>Comprehensive Evaluation of Toxoplasma gondii VEG and Neospora caninum LIV Genomes with Tachyzoite Stage Transcriptome and Proteome Defines Novel Transcript Features.</title>
        <authorList>
            <person name="Ramaprasad A."/>
            <person name="Mourier T."/>
            <person name="Naeem R."/>
            <person name="Malas T.B."/>
            <person name="Moussa E."/>
            <person name="Panigrahi A."/>
            <person name="Vermont S.J."/>
            <person name="Otto T.D."/>
            <person name="Wastling J."/>
            <person name="Pain A."/>
        </authorList>
    </citation>
    <scope>NUCLEOTIDE SEQUENCE</scope>
    <source>
        <strain evidence="4">Liverpool</strain>
    </source>
</reference>
<dbReference type="EMBL" id="LN714481">
    <property type="protein sequence ID" value="CEL66373.1"/>
    <property type="molecule type" value="Genomic_DNA"/>
</dbReference>
<reference evidence="3" key="1">
    <citation type="submission" date="2011-02" db="EMBL/GenBank/DDBJ databases">
        <authorList>
            <person name="Aslett M."/>
        </authorList>
    </citation>
    <scope>NUCLEOTIDE SEQUENCE</scope>
    <source>
        <strain evidence="3">Liverpool</strain>
    </source>
</reference>
<feature type="region of interest" description="Disordered" evidence="1">
    <location>
        <begin position="492"/>
        <end position="541"/>
    </location>
</feature>
<keyword evidence="2" id="KW-1133">Transmembrane helix</keyword>
<feature type="transmembrane region" description="Helical" evidence="2">
    <location>
        <begin position="654"/>
        <end position="671"/>
    </location>
</feature>
<dbReference type="EMBL" id="FR823388">
    <property type="protein sequence ID" value="CBZ52401.1"/>
    <property type="molecule type" value="Genomic_DNA"/>
</dbReference>
<sequence>MAPWISHIETSPPVYPHAAVPPSFLDSGDRGGALAVAGRSEETSEEPLLRKRGKAGGVRASLLTGQRKGDDKGVTMVPPRWDSRKGVAPLAHDPVRYVGHYGDVTPSPSSDEDGTPKSSVFFPPCTSARSEGPAQERQGGERLTVSKKRNVFWKSRSTAPEQDQQEDHPNGSVEGPPSTGARVSFFSCTKTDSPRDAAETQTGTDTSTPACLGGPTSNEGSSATEKALWGKQSPLCEVAVGCICRCITLCRSVSFPALWRGYGRHFSGLVHGQTKAKEEAASANPDALPSGPRDSASVSRTSFVSISSTNVPADCSGGHHSDSATSGVNHEDSEKGEEAYKRDESSLYRSGDRCGLPHLSVTSVEDPWTFLAVHLSSTSSPMSPSSSPSVNGATSSFSYAPLRPSDLVDPPRAFGDGAAESDIGTASVISSGDSGISSSFVSSAEPPGNQTSVQTHTGSQGQGPGDAPERSADQAGSPVKFFHRLCSRRWGRERERSTAPAAEDASASAEAFHSPPLGESCSSGTEGEKLEPVATGKSEVEYEGSARAMKTEEPQVLAIRNQHFVSVNPEFLATTEMPQFALVTRHEGLPAVPGNSSVSVFHGEATVQREPLTPDTERLDPFGEDGINDGMAIHSRKVRAKVLKSWFQSRHTRLLSAIALLSMLLLFSQFLTLPVCVFGSVFLLSAGTLMISFVYLIRVHGLAVAVSPKTAKMLEEERLLDLLYVQLSSGRHSFYISRLLALLFSNPTPEEALALLEGWHPLLVKVLTTRGIIHAMPKSWKCVFYGTGEGSRKMERRIETSHVTLPCALGDRDAFEEDENGRQTQRGEAGQVARVMGQTWTEERTARLSGNDKRRDTVSALHTREPGLNREPAIREEPDEERRDPMRCVINGRGTSAMRRYFSFSSSTDCMETTPQLHRPQPPPGEASKDPCMLSCAPYRAHACDVSSPTMQPQGKDERAESPHCLLTTTTEGPLSRLLSRAGSVENSAATADGLVAALDLKPEDTLPWSKELIPPPFPAHQFVPSFDAYYTGRDLKTSKLERQACQVVSQLGLRAGKETKQGLATELFVPYLSCSFLRTAATTFSSSRSRLGPPRDHEAYDFSRVKSLRRKAKDEASACRRHVRFPRIPPAAANGMLGHIVDIHSACCMQEPLVKSVHFPVSMSGADNSLTVSIPATAETCISWADACRCCCAQIRKTYQRLPLGFLFWVLLSFYLFLVRSPGPPAWLLRLLRLRRRPCHSDPAFHRAVSPISDQECCLRKQGTIGDDKERRMRGSLSLAVQNRGGPPFSSILCSPRATGRASQSFPESNAGNMDVDRVIPVKDPHWEVCKEVTTQFFVEQFWPFTLQHTHGYCHDGKRDPEGQ</sequence>
<feature type="compositionally biased region" description="Low complexity" evidence="1">
    <location>
        <begin position="295"/>
        <end position="309"/>
    </location>
</feature>
<feature type="region of interest" description="Disordered" evidence="1">
    <location>
        <begin position="910"/>
        <end position="930"/>
    </location>
</feature>
<keyword evidence="2" id="KW-0472">Membrane</keyword>
<keyword evidence="5" id="KW-1185">Reference proteome</keyword>
<feature type="compositionally biased region" description="Low complexity" evidence="1">
    <location>
        <begin position="499"/>
        <end position="511"/>
    </location>
</feature>
<dbReference type="InParanoid" id="F0VFA7"/>
<dbReference type="OMA" id="KLERQAC"/>
<feature type="compositionally biased region" description="Low complexity" evidence="1">
    <location>
        <begin position="429"/>
        <end position="443"/>
    </location>
</feature>
<protein>
    <recommendedName>
        <fullName evidence="6">Transmembrane protein</fullName>
    </recommendedName>
</protein>
<dbReference type="RefSeq" id="XP_003882433.1">
    <property type="nucleotide sequence ID" value="XM_003882384.1"/>
</dbReference>
<feature type="compositionally biased region" description="Polar residues" evidence="1">
    <location>
        <begin position="448"/>
        <end position="459"/>
    </location>
</feature>
<evidence type="ECO:0000313" key="3">
    <source>
        <dbReference type="EMBL" id="CBZ52401.1"/>
    </source>
</evidence>
<evidence type="ECO:0000313" key="5">
    <source>
        <dbReference type="Proteomes" id="UP000007494"/>
    </source>
</evidence>
<dbReference type="Proteomes" id="UP000007494">
    <property type="component" value="Chromosome VIIa"/>
</dbReference>
<dbReference type="VEuPathDB" id="ToxoDB:NCLIV_021900"/>
<feature type="compositionally biased region" description="Polar residues" evidence="1">
    <location>
        <begin position="199"/>
        <end position="224"/>
    </location>
</feature>
<feature type="region of interest" description="Disordered" evidence="1">
    <location>
        <begin position="846"/>
        <end position="882"/>
    </location>
</feature>
<name>F0VFA7_NEOCL</name>
<feature type="region of interest" description="Disordered" evidence="1">
    <location>
        <begin position="429"/>
        <end position="478"/>
    </location>
</feature>
<feature type="region of interest" description="Disordered" evidence="1">
    <location>
        <begin position="277"/>
        <end position="348"/>
    </location>
</feature>
<gene>
    <name evidence="4" type="ORF">BN1204_021900</name>
    <name evidence="3" type="ORF">NCLIV_021900</name>
</gene>
<keyword evidence="2" id="KW-0812">Transmembrane</keyword>
<proteinExistence type="predicted"/>
<evidence type="ECO:0008006" key="6">
    <source>
        <dbReference type="Google" id="ProtNLM"/>
    </source>
</evidence>
<evidence type="ECO:0000256" key="2">
    <source>
        <dbReference type="SAM" id="Phobius"/>
    </source>
</evidence>
<feature type="transmembrane region" description="Helical" evidence="2">
    <location>
        <begin position="677"/>
        <end position="697"/>
    </location>
</feature>